<evidence type="ECO:0000313" key="2">
    <source>
        <dbReference type="EMBL" id="CAA6813135.1"/>
    </source>
</evidence>
<reference evidence="2" key="1">
    <citation type="submission" date="2020-01" db="EMBL/GenBank/DDBJ databases">
        <authorList>
            <person name="Meier V. D."/>
            <person name="Meier V D."/>
        </authorList>
    </citation>
    <scope>NUCLEOTIDE SEQUENCE</scope>
    <source>
        <strain evidence="2">HLG_WM_MAG_12</strain>
    </source>
</reference>
<name>A0A6S6T4F8_9BACT</name>
<sequence>MKKVLFLVIPFLITGCLHISDVKPWEKGTHAKETMKDAGIDKMRMKFDTHIYYSKEATKAGFGIAGGGCGCN</sequence>
<proteinExistence type="predicted"/>
<evidence type="ECO:0000259" key="1">
    <source>
        <dbReference type="Pfam" id="PF14086"/>
    </source>
</evidence>
<dbReference type="InterPro" id="IPR025362">
    <property type="entry name" value="DUF4266"/>
</dbReference>
<gene>
    <name evidence="2" type="ORF">HELGO_WM22615</name>
</gene>
<organism evidence="2">
    <name type="scientific">uncultured Campylobacterales bacterium</name>
    <dbReference type="NCBI Taxonomy" id="352960"/>
    <lineage>
        <taxon>Bacteria</taxon>
        <taxon>Pseudomonadati</taxon>
        <taxon>Campylobacterota</taxon>
        <taxon>Epsilonproteobacteria</taxon>
        <taxon>Campylobacterales</taxon>
        <taxon>environmental samples</taxon>
    </lineage>
</organism>
<dbReference type="EMBL" id="CACVAW010000053">
    <property type="protein sequence ID" value="CAA6813135.1"/>
    <property type="molecule type" value="Genomic_DNA"/>
</dbReference>
<dbReference type="AlphaFoldDB" id="A0A6S6T4F8"/>
<dbReference type="Pfam" id="PF14086">
    <property type="entry name" value="DUF4266"/>
    <property type="match status" value="1"/>
</dbReference>
<dbReference type="PROSITE" id="PS51257">
    <property type="entry name" value="PROKAR_LIPOPROTEIN"/>
    <property type="match status" value="1"/>
</dbReference>
<feature type="domain" description="DUF4266" evidence="1">
    <location>
        <begin position="22"/>
        <end position="72"/>
    </location>
</feature>
<protein>
    <recommendedName>
        <fullName evidence="1">DUF4266 domain-containing protein</fullName>
    </recommendedName>
</protein>
<accession>A0A6S6T4F8</accession>